<keyword evidence="3 8" id="KW-0349">Heme</keyword>
<evidence type="ECO:0000256" key="4">
    <source>
        <dbReference type="ARBA" id="ARBA00022723"/>
    </source>
</evidence>
<feature type="domain" description="Cytochrome c" evidence="9">
    <location>
        <begin position="2"/>
        <end position="88"/>
    </location>
</feature>
<dbReference type="OMA" id="AHLPNYL"/>
<keyword evidence="4 8" id="KW-0479">Metal-binding</keyword>
<dbReference type="PROSITE" id="PS51007">
    <property type="entry name" value="CYTC"/>
    <property type="match status" value="1"/>
</dbReference>
<evidence type="ECO:0000256" key="3">
    <source>
        <dbReference type="ARBA" id="ARBA00022617"/>
    </source>
</evidence>
<proteinExistence type="inferred from homology"/>
<dbReference type="InterPro" id="IPR009056">
    <property type="entry name" value="Cyt_c-like_dom"/>
</dbReference>
<dbReference type="Gene3D" id="1.10.760.10">
    <property type="entry name" value="Cytochrome c-like domain"/>
    <property type="match status" value="1"/>
</dbReference>
<evidence type="ECO:0000256" key="6">
    <source>
        <dbReference type="ARBA" id="ARBA00023004"/>
    </source>
</evidence>
<keyword evidence="6 8" id="KW-0408">Iron</keyword>
<comment type="similarity">
    <text evidence="1">Belongs to the cytochrome c family. PetJ subfamily.</text>
</comment>
<dbReference type="HOGENOM" id="CLU_101159_4_1_1"/>
<accession>A0A0D3JEH6</accession>
<dbReference type="RefSeq" id="XP_005774340.1">
    <property type="nucleotide sequence ID" value="XM_005774283.1"/>
</dbReference>
<evidence type="ECO:0000313" key="10">
    <source>
        <dbReference type="EnsemblProtists" id="EOD21911"/>
    </source>
</evidence>
<dbReference type="Pfam" id="PF00034">
    <property type="entry name" value="Cytochrom_C"/>
    <property type="match status" value="1"/>
</dbReference>
<keyword evidence="2" id="KW-0813">Transport</keyword>
<dbReference type="Proteomes" id="UP000013827">
    <property type="component" value="Unassembled WGS sequence"/>
</dbReference>
<reference evidence="11" key="1">
    <citation type="journal article" date="2013" name="Nature">
        <title>Pan genome of the phytoplankton Emiliania underpins its global distribution.</title>
        <authorList>
            <person name="Read B.A."/>
            <person name="Kegel J."/>
            <person name="Klute M.J."/>
            <person name="Kuo A."/>
            <person name="Lefebvre S.C."/>
            <person name="Maumus F."/>
            <person name="Mayer C."/>
            <person name="Miller J."/>
            <person name="Monier A."/>
            <person name="Salamov A."/>
            <person name="Young J."/>
            <person name="Aguilar M."/>
            <person name="Claverie J.M."/>
            <person name="Frickenhaus S."/>
            <person name="Gonzalez K."/>
            <person name="Herman E.K."/>
            <person name="Lin Y.C."/>
            <person name="Napier J."/>
            <person name="Ogata H."/>
            <person name="Sarno A.F."/>
            <person name="Shmutz J."/>
            <person name="Schroeder D."/>
            <person name="de Vargas C."/>
            <person name="Verret F."/>
            <person name="von Dassow P."/>
            <person name="Valentin K."/>
            <person name="Van de Peer Y."/>
            <person name="Wheeler G."/>
            <person name="Dacks J.B."/>
            <person name="Delwiche C.F."/>
            <person name="Dyhrman S.T."/>
            <person name="Glockner G."/>
            <person name="John U."/>
            <person name="Richards T."/>
            <person name="Worden A.Z."/>
            <person name="Zhang X."/>
            <person name="Grigoriev I.V."/>
            <person name="Allen A.E."/>
            <person name="Bidle K."/>
            <person name="Borodovsky M."/>
            <person name="Bowler C."/>
            <person name="Brownlee C."/>
            <person name="Cock J.M."/>
            <person name="Elias M."/>
            <person name="Gladyshev V.N."/>
            <person name="Groth M."/>
            <person name="Guda C."/>
            <person name="Hadaegh A."/>
            <person name="Iglesias-Rodriguez M.D."/>
            <person name="Jenkins J."/>
            <person name="Jones B.M."/>
            <person name="Lawson T."/>
            <person name="Leese F."/>
            <person name="Lindquist E."/>
            <person name="Lobanov A."/>
            <person name="Lomsadze A."/>
            <person name="Malik S.B."/>
            <person name="Marsh M.E."/>
            <person name="Mackinder L."/>
            <person name="Mock T."/>
            <person name="Mueller-Roeber B."/>
            <person name="Pagarete A."/>
            <person name="Parker M."/>
            <person name="Probert I."/>
            <person name="Quesneville H."/>
            <person name="Raines C."/>
            <person name="Rensing S.A."/>
            <person name="Riano-Pachon D.M."/>
            <person name="Richier S."/>
            <person name="Rokitta S."/>
            <person name="Shiraiwa Y."/>
            <person name="Soanes D.M."/>
            <person name="van der Giezen M."/>
            <person name="Wahlund T.M."/>
            <person name="Williams B."/>
            <person name="Wilson W."/>
            <person name="Wolfe G."/>
            <person name="Wurch L.L."/>
        </authorList>
    </citation>
    <scope>NUCLEOTIDE SEQUENCE</scope>
</reference>
<evidence type="ECO:0000259" key="9">
    <source>
        <dbReference type="PROSITE" id="PS51007"/>
    </source>
</evidence>
<organism evidence="10 11">
    <name type="scientific">Emiliania huxleyi (strain CCMP1516)</name>
    <dbReference type="NCBI Taxonomy" id="280463"/>
    <lineage>
        <taxon>Eukaryota</taxon>
        <taxon>Haptista</taxon>
        <taxon>Haptophyta</taxon>
        <taxon>Prymnesiophyceae</taxon>
        <taxon>Isochrysidales</taxon>
        <taxon>Noelaerhabdaceae</taxon>
        <taxon>Emiliania</taxon>
    </lineage>
</organism>
<dbReference type="SUPFAM" id="SSF46626">
    <property type="entry name" value="Cytochrome c"/>
    <property type="match status" value="1"/>
</dbReference>
<dbReference type="InterPro" id="IPR036909">
    <property type="entry name" value="Cyt_c-like_dom_sf"/>
</dbReference>
<protein>
    <recommendedName>
        <fullName evidence="9">Cytochrome c domain-containing protein</fullName>
    </recommendedName>
</protein>
<sequence length="92" mass="9285">ASDAAAGAAVFELKCAACHGGGSNLISPGRDLKAKSLEANGYATEEALSTLVAVGKGQMPSYGPKSPPFARLTEEQISDVSAYVLSQAAAGW</sequence>
<dbReference type="GO" id="GO:0009055">
    <property type="term" value="F:electron transfer activity"/>
    <property type="evidence" value="ECO:0007669"/>
    <property type="project" value="InterPro"/>
</dbReference>
<dbReference type="AlphaFoldDB" id="A0A0D3JEH6"/>
<evidence type="ECO:0000256" key="7">
    <source>
        <dbReference type="ARBA" id="ARBA00023078"/>
    </source>
</evidence>
<dbReference type="PANTHER" id="PTHR34688">
    <property type="entry name" value="CYTOCHROME C6, CHLOROPLASTIC"/>
    <property type="match status" value="1"/>
</dbReference>
<dbReference type="InterPro" id="IPR023655">
    <property type="entry name" value="Cyt_C6"/>
</dbReference>
<keyword evidence="5" id="KW-0249">Electron transport</keyword>
<evidence type="ECO:0000256" key="8">
    <source>
        <dbReference type="PROSITE-ProRule" id="PRU00433"/>
    </source>
</evidence>
<evidence type="ECO:0000256" key="2">
    <source>
        <dbReference type="ARBA" id="ARBA00022448"/>
    </source>
</evidence>
<evidence type="ECO:0000256" key="5">
    <source>
        <dbReference type="ARBA" id="ARBA00022982"/>
    </source>
</evidence>
<keyword evidence="7" id="KW-0793">Thylakoid</keyword>
<keyword evidence="11" id="KW-1185">Reference proteome</keyword>
<evidence type="ECO:0000256" key="1">
    <source>
        <dbReference type="ARBA" id="ARBA00009650"/>
    </source>
</evidence>
<dbReference type="KEGG" id="ehx:EMIHUDRAFT_49132"/>
<reference evidence="10" key="2">
    <citation type="submission" date="2024-10" db="UniProtKB">
        <authorList>
            <consortium name="EnsemblProtists"/>
        </authorList>
    </citation>
    <scope>IDENTIFICATION</scope>
</reference>
<evidence type="ECO:0000313" key="11">
    <source>
        <dbReference type="Proteomes" id="UP000013827"/>
    </source>
</evidence>
<name>A0A0D3JEH6_EMIH1</name>
<dbReference type="EnsemblProtists" id="EOD13527">
    <property type="protein sequence ID" value="EOD13527"/>
    <property type="gene ID" value="EMIHUDRAFT_49162"/>
</dbReference>
<dbReference type="KEGG" id="ehx:EMIHUDRAFT_49162"/>
<dbReference type="PANTHER" id="PTHR34688:SF2">
    <property type="entry name" value="CYTOCHROME C6, CHLOROPLASTIC"/>
    <property type="match status" value="1"/>
</dbReference>
<dbReference type="GO" id="GO:0020037">
    <property type="term" value="F:heme binding"/>
    <property type="evidence" value="ECO:0007669"/>
    <property type="project" value="InterPro"/>
</dbReference>
<dbReference type="eggNOG" id="ENOG502SCK4">
    <property type="taxonomic scope" value="Eukaryota"/>
</dbReference>
<dbReference type="EnsemblProtists" id="EOD21911">
    <property type="protein sequence ID" value="EOD21911"/>
    <property type="gene ID" value="EMIHUDRAFT_49132"/>
</dbReference>
<dbReference type="PaxDb" id="2903-EOD13527"/>
<dbReference type="RefSeq" id="XP_005765956.1">
    <property type="nucleotide sequence ID" value="XM_005765899.1"/>
</dbReference>
<dbReference type="GO" id="GO:0005506">
    <property type="term" value="F:iron ion binding"/>
    <property type="evidence" value="ECO:0007669"/>
    <property type="project" value="InterPro"/>
</dbReference>
<dbReference type="GeneID" id="17259663"/>
<dbReference type="STRING" id="2903.R1EG09"/>
<dbReference type="GeneID" id="17267476"/>